<feature type="active site" evidence="9">
    <location>
        <position position="132"/>
    </location>
</feature>
<evidence type="ECO:0000256" key="11">
    <source>
        <dbReference type="SAM" id="MobiDB-lite"/>
    </source>
</evidence>
<feature type="chain" id="PRO_5039073811" description="Lipoprotein signal peptidase" evidence="12">
    <location>
        <begin position="22"/>
        <end position="198"/>
    </location>
</feature>
<sequence>MAYAFLFFLVLLADQLSKALAAGLNFEYVQVIPNFLQFHFTLNPGIAYGSFADAEWLQPTVIAVTCVALVAFFVFFLKIAKDRRFLRTALIFIMIGAAGNLIDRAVMQEVRDFILVSVGNIGFLNFNCNVADIAITVGAVMFILALLFVDREALFRFGRDKKKDEEAVREAAAELDGRAGEADNDLGAVPPDDTEKNG</sequence>
<evidence type="ECO:0000256" key="7">
    <source>
        <dbReference type="ARBA" id="ARBA00022989"/>
    </source>
</evidence>
<dbReference type="PANTHER" id="PTHR33695">
    <property type="entry name" value="LIPOPROTEIN SIGNAL PEPTIDASE"/>
    <property type="match status" value="1"/>
</dbReference>
<comment type="caution">
    <text evidence="13">The sequence shown here is derived from an EMBL/GenBank/DDBJ whole genome shotgun (WGS) entry which is preliminary data.</text>
</comment>
<evidence type="ECO:0000256" key="3">
    <source>
        <dbReference type="ARBA" id="ARBA00022670"/>
    </source>
</evidence>
<comment type="pathway">
    <text evidence="9">Protein modification; lipoprotein biosynthesis (signal peptide cleavage).</text>
</comment>
<protein>
    <recommendedName>
        <fullName evidence="9">Lipoprotein signal peptidase</fullName>
        <ecNumber evidence="9">3.4.23.36</ecNumber>
    </recommendedName>
    <alternativeName>
        <fullName evidence="9">Prolipoprotein signal peptidase</fullName>
    </alternativeName>
    <alternativeName>
        <fullName evidence="9">Signal peptidase II</fullName>
        <shortName evidence="9">SPase II</shortName>
    </alternativeName>
</protein>
<dbReference type="InterPro" id="IPR001872">
    <property type="entry name" value="Peptidase_A8"/>
</dbReference>
<keyword evidence="5 9" id="KW-0064">Aspartyl protease</keyword>
<evidence type="ECO:0000256" key="6">
    <source>
        <dbReference type="ARBA" id="ARBA00022801"/>
    </source>
</evidence>
<evidence type="ECO:0000256" key="5">
    <source>
        <dbReference type="ARBA" id="ARBA00022750"/>
    </source>
</evidence>
<reference evidence="13" key="1">
    <citation type="journal article" date="2021" name="PeerJ">
        <title>Extensive microbial diversity within the chicken gut microbiome revealed by metagenomics and culture.</title>
        <authorList>
            <person name="Gilroy R."/>
            <person name="Ravi A."/>
            <person name="Getino M."/>
            <person name="Pursley I."/>
            <person name="Horton D.L."/>
            <person name="Alikhan N.F."/>
            <person name="Baker D."/>
            <person name="Gharbi K."/>
            <person name="Hall N."/>
            <person name="Watson M."/>
            <person name="Adriaenssens E.M."/>
            <person name="Foster-Nyarko E."/>
            <person name="Jarju S."/>
            <person name="Secka A."/>
            <person name="Antonio M."/>
            <person name="Oren A."/>
            <person name="Chaudhuri R.R."/>
            <person name="La Ragione R."/>
            <person name="Hildebrand F."/>
            <person name="Pallen M.J."/>
        </authorList>
    </citation>
    <scope>NUCLEOTIDE SEQUENCE</scope>
    <source>
        <strain evidence="13">1345</strain>
    </source>
</reference>
<keyword evidence="8 9" id="KW-0472">Membrane</keyword>
<dbReference type="GO" id="GO:0006508">
    <property type="term" value="P:proteolysis"/>
    <property type="evidence" value="ECO:0007669"/>
    <property type="project" value="UniProtKB-KW"/>
</dbReference>
<dbReference type="AlphaFoldDB" id="A0A9D1ZX21"/>
<dbReference type="PANTHER" id="PTHR33695:SF1">
    <property type="entry name" value="LIPOPROTEIN SIGNAL PEPTIDASE"/>
    <property type="match status" value="1"/>
</dbReference>
<comment type="subcellular location">
    <subcellularLocation>
        <location evidence="9">Cell membrane</location>
        <topology evidence="9">Multi-pass membrane protein</topology>
    </subcellularLocation>
</comment>
<name>A0A9D1ZX21_9FIRM</name>
<keyword evidence="6 9" id="KW-0378">Hydrolase</keyword>
<reference evidence="13" key="2">
    <citation type="submission" date="2021-04" db="EMBL/GenBank/DDBJ databases">
        <authorList>
            <person name="Gilroy R."/>
        </authorList>
    </citation>
    <scope>NUCLEOTIDE SEQUENCE</scope>
    <source>
        <strain evidence="13">1345</strain>
    </source>
</reference>
<proteinExistence type="inferred from homology"/>
<gene>
    <name evidence="9" type="primary">lspA</name>
    <name evidence="13" type="ORF">H9729_04720</name>
</gene>
<evidence type="ECO:0000256" key="4">
    <source>
        <dbReference type="ARBA" id="ARBA00022692"/>
    </source>
</evidence>
<comment type="caution">
    <text evidence="9">Lacks conserved residue(s) required for the propagation of feature annotation.</text>
</comment>
<dbReference type="HAMAP" id="MF_00161">
    <property type="entry name" value="LspA"/>
    <property type="match status" value="1"/>
</dbReference>
<feature type="region of interest" description="Disordered" evidence="11">
    <location>
        <begin position="173"/>
        <end position="198"/>
    </location>
</feature>
<accession>A0A9D1ZX21</accession>
<feature type="transmembrane region" description="Helical" evidence="9">
    <location>
        <begin position="122"/>
        <end position="149"/>
    </location>
</feature>
<dbReference type="PRINTS" id="PR00781">
    <property type="entry name" value="LIPOSIGPTASE"/>
</dbReference>
<comment type="function">
    <text evidence="9">This protein specifically catalyzes the removal of signal peptides from prolipoproteins.</text>
</comment>
<evidence type="ECO:0000313" key="14">
    <source>
        <dbReference type="Proteomes" id="UP000886750"/>
    </source>
</evidence>
<comment type="catalytic activity">
    <reaction evidence="9">
        <text>Release of signal peptides from bacterial membrane prolipoproteins. Hydrolyzes -Xaa-Yaa-Zaa-|-(S,diacylglyceryl)Cys-, in which Xaa is hydrophobic (preferably Leu), and Yaa (Ala or Ser) and Zaa (Gly or Ala) have small, neutral side chains.</text>
        <dbReference type="EC" id="3.4.23.36"/>
    </reaction>
</comment>
<evidence type="ECO:0000313" key="13">
    <source>
        <dbReference type="EMBL" id="HIY96971.1"/>
    </source>
</evidence>
<comment type="similarity">
    <text evidence="1 9 10">Belongs to the peptidase A8 family.</text>
</comment>
<organism evidence="13 14">
    <name type="scientific">Candidatus Borkfalkia excrementigallinarum</name>
    <dbReference type="NCBI Taxonomy" id="2838506"/>
    <lineage>
        <taxon>Bacteria</taxon>
        <taxon>Bacillati</taxon>
        <taxon>Bacillota</taxon>
        <taxon>Clostridia</taxon>
        <taxon>Christensenellales</taxon>
        <taxon>Christensenellaceae</taxon>
        <taxon>Candidatus Borkfalkia</taxon>
    </lineage>
</organism>
<feature type="signal peptide" evidence="12">
    <location>
        <begin position="1"/>
        <end position="21"/>
    </location>
</feature>
<evidence type="ECO:0000256" key="9">
    <source>
        <dbReference type="HAMAP-Rule" id="MF_00161"/>
    </source>
</evidence>
<keyword evidence="7 9" id="KW-1133">Transmembrane helix</keyword>
<evidence type="ECO:0000256" key="1">
    <source>
        <dbReference type="ARBA" id="ARBA00006139"/>
    </source>
</evidence>
<feature type="transmembrane region" description="Helical" evidence="9">
    <location>
        <begin position="56"/>
        <end position="77"/>
    </location>
</feature>
<dbReference type="EMBL" id="DXCQ01000037">
    <property type="protein sequence ID" value="HIY96971.1"/>
    <property type="molecule type" value="Genomic_DNA"/>
</dbReference>
<keyword evidence="12" id="KW-0732">Signal</keyword>
<evidence type="ECO:0000256" key="12">
    <source>
        <dbReference type="SAM" id="SignalP"/>
    </source>
</evidence>
<keyword evidence="4 9" id="KW-0812">Transmembrane</keyword>
<dbReference type="Proteomes" id="UP000886750">
    <property type="component" value="Unassembled WGS sequence"/>
</dbReference>
<keyword evidence="3 9" id="KW-0645">Protease</keyword>
<dbReference type="EC" id="3.4.23.36" evidence="9"/>
<dbReference type="GO" id="GO:0005886">
    <property type="term" value="C:plasma membrane"/>
    <property type="evidence" value="ECO:0007669"/>
    <property type="project" value="UniProtKB-SubCell"/>
</dbReference>
<dbReference type="GO" id="GO:0004190">
    <property type="term" value="F:aspartic-type endopeptidase activity"/>
    <property type="evidence" value="ECO:0007669"/>
    <property type="project" value="UniProtKB-UniRule"/>
</dbReference>
<keyword evidence="2 9" id="KW-1003">Cell membrane</keyword>
<dbReference type="Pfam" id="PF01252">
    <property type="entry name" value="Peptidase_A8"/>
    <property type="match status" value="1"/>
</dbReference>
<evidence type="ECO:0000256" key="8">
    <source>
        <dbReference type="ARBA" id="ARBA00023136"/>
    </source>
</evidence>
<feature type="active site" evidence="9">
    <location>
        <position position="112"/>
    </location>
</feature>
<feature type="transmembrane region" description="Helical" evidence="9">
    <location>
        <begin position="84"/>
        <end position="102"/>
    </location>
</feature>
<evidence type="ECO:0000256" key="2">
    <source>
        <dbReference type="ARBA" id="ARBA00022475"/>
    </source>
</evidence>
<evidence type="ECO:0000256" key="10">
    <source>
        <dbReference type="RuleBase" id="RU004181"/>
    </source>
</evidence>